<accession>A0ACB8Y7Q7</accession>
<keyword evidence="2" id="KW-1185">Reference proteome</keyword>
<evidence type="ECO:0000313" key="1">
    <source>
        <dbReference type="EMBL" id="KAI3678359.1"/>
    </source>
</evidence>
<dbReference type="EMBL" id="CM042060">
    <property type="protein sequence ID" value="KAI3678359.1"/>
    <property type="molecule type" value="Genomic_DNA"/>
</dbReference>
<dbReference type="Proteomes" id="UP001055879">
    <property type="component" value="Linkage Group LG14"/>
</dbReference>
<reference evidence="2" key="1">
    <citation type="journal article" date="2022" name="Mol. Ecol. Resour.">
        <title>The genomes of chicory, endive, great burdock and yacon provide insights into Asteraceae palaeo-polyploidization history and plant inulin production.</title>
        <authorList>
            <person name="Fan W."/>
            <person name="Wang S."/>
            <person name="Wang H."/>
            <person name="Wang A."/>
            <person name="Jiang F."/>
            <person name="Liu H."/>
            <person name="Zhao H."/>
            <person name="Xu D."/>
            <person name="Zhang Y."/>
        </authorList>
    </citation>
    <scope>NUCLEOTIDE SEQUENCE [LARGE SCALE GENOMIC DNA]</scope>
    <source>
        <strain evidence="2">cv. Niubang</strain>
    </source>
</reference>
<proteinExistence type="predicted"/>
<comment type="caution">
    <text evidence="1">The sequence shown here is derived from an EMBL/GenBank/DDBJ whole genome shotgun (WGS) entry which is preliminary data.</text>
</comment>
<name>A0ACB8Y7Q7_ARCLA</name>
<reference evidence="1 2" key="2">
    <citation type="journal article" date="2022" name="Mol. Ecol. Resour.">
        <title>The genomes of chicory, endive, great burdock and yacon provide insights into Asteraceae paleo-polyploidization history and plant inulin production.</title>
        <authorList>
            <person name="Fan W."/>
            <person name="Wang S."/>
            <person name="Wang H."/>
            <person name="Wang A."/>
            <person name="Jiang F."/>
            <person name="Liu H."/>
            <person name="Zhao H."/>
            <person name="Xu D."/>
            <person name="Zhang Y."/>
        </authorList>
    </citation>
    <scope>NUCLEOTIDE SEQUENCE [LARGE SCALE GENOMIC DNA]</scope>
    <source>
        <strain evidence="2">cv. Niubang</strain>
    </source>
</reference>
<gene>
    <name evidence="1" type="ORF">L6452_37647</name>
</gene>
<evidence type="ECO:0000313" key="2">
    <source>
        <dbReference type="Proteomes" id="UP001055879"/>
    </source>
</evidence>
<protein>
    <submittedName>
        <fullName evidence="1">Uncharacterized protein</fullName>
    </submittedName>
</protein>
<sequence length="282" mass="31361">MRVAVVTVLLLGKDVLYFSPRANAYVAVFAGSVGTIDEKFIKNIKISDARLQEARLWQLDKKAGEGHQLLFGRLAGQLTLRPQQLAVNCETKTNDNDLVNIVAWIQYSALADSASDAFCRINNTRSRLQAYVFDVIGASISKLNIDDVEKANDIAKAVTKKLENTMSTNVFKIAQMLVVSIEPDEHVKRAMNEIAEVVRLGKTTTEKGKAEKILQIKRAKGGAESNYLYGLGIALQRQVVVDGLRDSVLGFLVNVQRTRVNDVVDVVLVTWYLKTIKESWIH</sequence>
<organism evidence="1 2">
    <name type="scientific">Arctium lappa</name>
    <name type="common">Greater burdock</name>
    <name type="synonym">Lappa major</name>
    <dbReference type="NCBI Taxonomy" id="4217"/>
    <lineage>
        <taxon>Eukaryota</taxon>
        <taxon>Viridiplantae</taxon>
        <taxon>Streptophyta</taxon>
        <taxon>Embryophyta</taxon>
        <taxon>Tracheophyta</taxon>
        <taxon>Spermatophyta</taxon>
        <taxon>Magnoliopsida</taxon>
        <taxon>eudicotyledons</taxon>
        <taxon>Gunneridae</taxon>
        <taxon>Pentapetalae</taxon>
        <taxon>asterids</taxon>
        <taxon>campanulids</taxon>
        <taxon>Asterales</taxon>
        <taxon>Asteraceae</taxon>
        <taxon>Carduoideae</taxon>
        <taxon>Cardueae</taxon>
        <taxon>Arctiinae</taxon>
        <taxon>Arctium</taxon>
    </lineage>
</organism>